<sequence length="86" mass="9707">MNCVTSDFDFFLLGPFKEIVDMPDDKVEDEAVGGVLLKVSYASDYCVGWHGSSRSHLCLRHVFIGQLSLLMDLYLGDLSMTRMKLE</sequence>
<evidence type="ECO:0000313" key="1">
    <source>
        <dbReference type="EMBL" id="KAK7404697.1"/>
    </source>
</evidence>
<keyword evidence="2" id="KW-1185">Reference proteome</keyword>
<comment type="caution">
    <text evidence="1">The sequence shown here is derived from an EMBL/GenBank/DDBJ whole genome shotgun (WGS) entry which is preliminary data.</text>
</comment>
<organism evidence="1 2">
    <name type="scientific">Psophocarpus tetragonolobus</name>
    <name type="common">Winged bean</name>
    <name type="synonym">Dolichos tetragonolobus</name>
    <dbReference type="NCBI Taxonomy" id="3891"/>
    <lineage>
        <taxon>Eukaryota</taxon>
        <taxon>Viridiplantae</taxon>
        <taxon>Streptophyta</taxon>
        <taxon>Embryophyta</taxon>
        <taxon>Tracheophyta</taxon>
        <taxon>Spermatophyta</taxon>
        <taxon>Magnoliopsida</taxon>
        <taxon>eudicotyledons</taxon>
        <taxon>Gunneridae</taxon>
        <taxon>Pentapetalae</taxon>
        <taxon>rosids</taxon>
        <taxon>fabids</taxon>
        <taxon>Fabales</taxon>
        <taxon>Fabaceae</taxon>
        <taxon>Papilionoideae</taxon>
        <taxon>50 kb inversion clade</taxon>
        <taxon>NPAAA clade</taxon>
        <taxon>indigoferoid/millettioid clade</taxon>
        <taxon>Phaseoleae</taxon>
        <taxon>Psophocarpus</taxon>
    </lineage>
</organism>
<evidence type="ECO:0000313" key="2">
    <source>
        <dbReference type="Proteomes" id="UP001386955"/>
    </source>
</evidence>
<reference evidence="1 2" key="1">
    <citation type="submission" date="2024-01" db="EMBL/GenBank/DDBJ databases">
        <title>The genomes of 5 underutilized Papilionoideae crops provide insights into root nodulation and disease resistanc.</title>
        <authorList>
            <person name="Jiang F."/>
        </authorList>
    </citation>
    <scope>NUCLEOTIDE SEQUENCE [LARGE SCALE GENOMIC DNA]</scope>
    <source>
        <strain evidence="1">DUOXIRENSHENG_FW03</strain>
        <tissue evidence="1">Leaves</tissue>
    </source>
</reference>
<proteinExistence type="predicted"/>
<gene>
    <name evidence="1" type="ORF">VNO78_05653</name>
</gene>
<name>A0AAN9T127_PSOTE</name>
<protein>
    <submittedName>
        <fullName evidence="1">Uncharacterized protein</fullName>
    </submittedName>
</protein>
<accession>A0AAN9T127</accession>
<dbReference type="EMBL" id="JAYMYS010000002">
    <property type="protein sequence ID" value="KAK7404697.1"/>
    <property type="molecule type" value="Genomic_DNA"/>
</dbReference>
<dbReference type="AlphaFoldDB" id="A0AAN9T127"/>
<dbReference type="Proteomes" id="UP001386955">
    <property type="component" value="Unassembled WGS sequence"/>
</dbReference>